<dbReference type="AlphaFoldDB" id="A0A5B8UN53"/>
<evidence type="ECO:0000313" key="3">
    <source>
        <dbReference type="EMBL" id="QEC57510.1"/>
    </source>
</evidence>
<dbReference type="EMBL" id="CP042433">
    <property type="protein sequence ID" value="QEC57510.1"/>
    <property type="molecule type" value="Genomic_DNA"/>
</dbReference>
<organism evidence="3 4">
    <name type="scientific">Flavisolibacter ginsenosidimutans</name>
    <dbReference type="NCBI Taxonomy" id="661481"/>
    <lineage>
        <taxon>Bacteria</taxon>
        <taxon>Pseudomonadati</taxon>
        <taxon>Bacteroidota</taxon>
        <taxon>Chitinophagia</taxon>
        <taxon>Chitinophagales</taxon>
        <taxon>Chitinophagaceae</taxon>
        <taxon>Flavisolibacter</taxon>
    </lineage>
</organism>
<feature type="compositionally biased region" description="Basic and acidic residues" evidence="1">
    <location>
        <begin position="32"/>
        <end position="45"/>
    </location>
</feature>
<dbReference type="KEGG" id="fgg:FSB75_16915"/>
<feature type="chain" id="PRO_5022769322" evidence="2">
    <location>
        <begin position="20"/>
        <end position="129"/>
    </location>
</feature>
<evidence type="ECO:0000313" key="4">
    <source>
        <dbReference type="Proteomes" id="UP000321204"/>
    </source>
</evidence>
<dbReference type="RefSeq" id="WP_146789913.1">
    <property type="nucleotide sequence ID" value="NZ_BAABIO010000003.1"/>
</dbReference>
<keyword evidence="2" id="KW-0732">Signal</keyword>
<accession>A0A5B8UN53</accession>
<evidence type="ECO:0000256" key="1">
    <source>
        <dbReference type="SAM" id="MobiDB-lite"/>
    </source>
</evidence>
<gene>
    <name evidence="3" type="ORF">FSB75_16915</name>
</gene>
<name>A0A5B8UN53_9BACT</name>
<dbReference type="Proteomes" id="UP000321204">
    <property type="component" value="Chromosome"/>
</dbReference>
<keyword evidence="4" id="KW-1185">Reference proteome</keyword>
<feature type="region of interest" description="Disordered" evidence="1">
    <location>
        <begin position="32"/>
        <end position="52"/>
    </location>
</feature>
<protein>
    <submittedName>
        <fullName evidence="3">Uncharacterized protein</fullName>
    </submittedName>
</protein>
<evidence type="ECO:0000256" key="2">
    <source>
        <dbReference type="SAM" id="SignalP"/>
    </source>
</evidence>
<sequence>MKKIFTLMIVLGAVVVANAQPSRTYPDGRYDSRDVVLGRNDDRPYDNNVRYGNSMSERERDRMIERINRDFDQQIRRVQYDRWLRPMEKDYQIRRLEDQRRNAIREVWDRYRNGNRRYDDRYPQNNRRW</sequence>
<reference evidence="3 4" key="1">
    <citation type="journal article" date="2015" name="Int. J. Syst. Evol. Microbiol.">
        <title>Flavisolibacter ginsenosidimutans sp. nov., with ginsenoside-converting activity isolated from soil used for cultivating ginseng.</title>
        <authorList>
            <person name="Zhao Y."/>
            <person name="Liu Q."/>
            <person name="Kang M.S."/>
            <person name="Jin F."/>
            <person name="Yu H."/>
            <person name="Im W.T."/>
        </authorList>
    </citation>
    <scope>NUCLEOTIDE SEQUENCE [LARGE SCALE GENOMIC DNA]</scope>
    <source>
        <strain evidence="3 4">Gsoil 636</strain>
    </source>
</reference>
<proteinExistence type="predicted"/>
<feature type="signal peptide" evidence="2">
    <location>
        <begin position="1"/>
        <end position="19"/>
    </location>
</feature>
<dbReference type="OrthoDB" id="9857961at2"/>